<comment type="caution">
    <text evidence="1">The sequence shown here is derived from an EMBL/GenBank/DDBJ whole genome shotgun (WGS) entry which is preliminary data.</text>
</comment>
<accession>A0A6L2PQ64</accession>
<dbReference type="AlphaFoldDB" id="A0A6L2PQ64"/>
<name>A0A6L2PQ64_COPFO</name>
<dbReference type="EMBL" id="BLKM01000450">
    <property type="protein sequence ID" value="GFG33700.1"/>
    <property type="molecule type" value="Genomic_DNA"/>
</dbReference>
<protein>
    <submittedName>
        <fullName evidence="1">Uncharacterized protein</fullName>
    </submittedName>
</protein>
<evidence type="ECO:0000313" key="2">
    <source>
        <dbReference type="Proteomes" id="UP000502823"/>
    </source>
</evidence>
<organism evidence="1 2">
    <name type="scientific">Coptotermes formosanus</name>
    <name type="common">Formosan subterranean termite</name>
    <dbReference type="NCBI Taxonomy" id="36987"/>
    <lineage>
        <taxon>Eukaryota</taxon>
        <taxon>Metazoa</taxon>
        <taxon>Ecdysozoa</taxon>
        <taxon>Arthropoda</taxon>
        <taxon>Hexapoda</taxon>
        <taxon>Insecta</taxon>
        <taxon>Pterygota</taxon>
        <taxon>Neoptera</taxon>
        <taxon>Polyneoptera</taxon>
        <taxon>Dictyoptera</taxon>
        <taxon>Blattodea</taxon>
        <taxon>Blattoidea</taxon>
        <taxon>Termitoidae</taxon>
        <taxon>Rhinotermitidae</taxon>
        <taxon>Coptotermes</taxon>
    </lineage>
</organism>
<dbReference type="Proteomes" id="UP000502823">
    <property type="component" value="Unassembled WGS sequence"/>
</dbReference>
<dbReference type="InParanoid" id="A0A6L2PQ64"/>
<keyword evidence="2" id="KW-1185">Reference proteome</keyword>
<evidence type="ECO:0000313" key="1">
    <source>
        <dbReference type="EMBL" id="GFG33700.1"/>
    </source>
</evidence>
<proteinExistence type="predicted"/>
<reference evidence="2" key="1">
    <citation type="submission" date="2020-01" db="EMBL/GenBank/DDBJ databases">
        <title>Draft genome sequence of the Termite Coptotermes fromosanus.</title>
        <authorList>
            <person name="Itakura S."/>
            <person name="Yosikawa Y."/>
            <person name="Umezawa K."/>
        </authorList>
    </citation>
    <scope>NUCLEOTIDE SEQUENCE [LARGE SCALE GENOMIC DNA]</scope>
</reference>
<sequence length="69" mass="8003">MMMEEQDLLKCWCTCSPEVMVEAHWCASFQVHPRMSRWESHPGELGVAQIMSLESTQTWHDLETGLTVH</sequence>
<gene>
    <name evidence="1" type="ORF">Cfor_02443</name>
</gene>